<accession>A0A2U2PKI6</accession>
<evidence type="ECO:0000313" key="8">
    <source>
        <dbReference type="Proteomes" id="UP000245647"/>
    </source>
</evidence>
<dbReference type="PROSITE" id="PS50949">
    <property type="entry name" value="HTH_GNTR"/>
    <property type="match status" value="1"/>
</dbReference>
<sequence length="479" mass="54184">MNNPEHFLFFEFVPGTSRLTQVVEKIISEIKEEHFRPGDKLPTLKRMQEIFGVSHDTMSKAIKQLTAGGYIATNPRNAVYVLESKMHFMPRGLTEKAPYAIRMFEPLDIKPQYPIRKKVIRLDLDVPFPDNTLQAKLRAQCRKISPSWFPGNYAAHEQMVVEDIAESMARFRGVSLKTSQCAVIKGANTALHYVFSVLAARREKMLVTPGTIAPSVYHACRNSAFDVVRLKNTDNISFTTELLRMGGHERIGGVVLEPRYDYYGGVELPPKDRTALLDLADKYHFPVIEVDYGHEFLRGATPPLFAEDQKNAILVSCVSKLTHELYDLKFVCGPVNLIRSLRNMTHSCNINDDLYLSSASYLLKGFHLNETALKIAAEVRICGDILYKSLDPSFLKEVQVRIPERGASMFLYFPELTNMVEMKNLLEKDNIIIGGAVDVSSNGVPFKLLRVNLVCIDRKSPLPFIAEKLCDAYKMCRRG</sequence>
<dbReference type="RefSeq" id="WP_109414206.1">
    <property type="nucleotide sequence ID" value="NZ_QEAS01000002.1"/>
</dbReference>
<dbReference type="Proteomes" id="UP000245647">
    <property type="component" value="Unassembled WGS sequence"/>
</dbReference>
<dbReference type="EMBL" id="QEAS01000002">
    <property type="protein sequence ID" value="PWG81925.1"/>
    <property type="molecule type" value="Genomic_DNA"/>
</dbReference>
<evidence type="ECO:0000259" key="6">
    <source>
        <dbReference type="PROSITE" id="PS50949"/>
    </source>
</evidence>
<proteinExistence type="inferred from homology"/>
<dbReference type="PANTHER" id="PTHR46577:SF1">
    <property type="entry name" value="HTH-TYPE TRANSCRIPTIONAL REGULATORY PROTEIN GABR"/>
    <property type="match status" value="1"/>
</dbReference>
<dbReference type="AlphaFoldDB" id="A0A2U2PKI6"/>
<dbReference type="GO" id="GO:0003677">
    <property type="term" value="F:DNA binding"/>
    <property type="evidence" value="ECO:0007669"/>
    <property type="project" value="UniProtKB-KW"/>
</dbReference>
<evidence type="ECO:0000256" key="1">
    <source>
        <dbReference type="ARBA" id="ARBA00005384"/>
    </source>
</evidence>
<keyword evidence="8" id="KW-1185">Reference proteome</keyword>
<evidence type="ECO:0000256" key="5">
    <source>
        <dbReference type="ARBA" id="ARBA00023163"/>
    </source>
</evidence>
<name>A0A2U2PKI6_9SPHI</name>
<comment type="caution">
    <text evidence="7">The sequence shown here is derived from an EMBL/GenBank/DDBJ whole genome shotgun (WGS) entry which is preliminary data.</text>
</comment>
<dbReference type="InterPro" id="IPR051446">
    <property type="entry name" value="HTH_trans_reg/aminotransferase"/>
</dbReference>
<protein>
    <recommendedName>
        <fullName evidence="6">HTH gntR-type domain-containing protein</fullName>
    </recommendedName>
</protein>
<dbReference type="Gene3D" id="3.40.640.10">
    <property type="entry name" value="Type I PLP-dependent aspartate aminotransferase-like (Major domain)"/>
    <property type="match status" value="1"/>
</dbReference>
<keyword evidence="2" id="KW-0663">Pyridoxal phosphate</keyword>
<dbReference type="Pfam" id="PF00392">
    <property type="entry name" value="GntR"/>
    <property type="match status" value="1"/>
</dbReference>
<dbReference type="InterPro" id="IPR015421">
    <property type="entry name" value="PyrdxlP-dep_Trfase_major"/>
</dbReference>
<keyword evidence="5" id="KW-0804">Transcription</keyword>
<reference evidence="7 8" key="1">
    <citation type="submission" date="2018-04" db="EMBL/GenBank/DDBJ databases">
        <title>Pedobacter chongqingensis sp. nov., isolated from a rottenly hemp rope.</title>
        <authorList>
            <person name="Cai Y."/>
        </authorList>
    </citation>
    <scope>NUCLEOTIDE SEQUENCE [LARGE SCALE GENOMIC DNA]</scope>
    <source>
        <strain evidence="7 8">FJ4-8</strain>
    </source>
</reference>
<dbReference type="InterPro" id="IPR036388">
    <property type="entry name" value="WH-like_DNA-bd_sf"/>
</dbReference>
<evidence type="ECO:0000256" key="2">
    <source>
        <dbReference type="ARBA" id="ARBA00022898"/>
    </source>
</evidence>
<dbReference type="Gene3D" id="1.10.10.10">
    <property type="entry name" value="Winged helix-like DNA-binding domain superfamily/Winged helix DNA-binding domain"/>
    <property type="match status" value="1"/>
</dbReference>
<feature type="domain" description="HTH gntR-type" evidence="6">
    <location>
        <begin position="16"/>
        <end position="84"/>
    </location>
</feature>
<dbReference type="GO" id="GO:0003700">
    <property type="term" value="F:DNA-binding transcription factor activity"/>
    <property type="evidence" value="ECO:0007669"/>
    <property type="project" value="InterPro"/>
</dbReference>
<evidence type="ECO:0000313" key="7">
    <source>
        <dbReference type="EMBL" id="PWG81925.1"/>
    </source>
</evidence>
<keyword evidence="3" id="KW-0805">Transcription regulation</keyword>
<dbReference type="InterPro" id="IPR000524">
    <property type="entry name" value="Tscrpt_reg_HTH_GntR"/>
</dbReference>
<comment type="similarity">
    <text evidence="1">In the C-terminal section; belongs to the class-I pyridoxal-phosphate-dependent aminotransferase family.</text>
</comment>
<dbReference type="SUPFAM" id="SSF53383">
    <property type="entry name" value="PLP-dependent transferases"/>
    <property type="match status" value="1"/>
</dbReference>
<organism evidence="7 8">
    <name type="scientific">Pararcticibacter amylolyticus</name>
    <dbReference type="NCBI Taxonomy" id="2173175"/>
    <lineage>
        <taxon>Bacteria</taxon>
        <taxon>Pseudomonadati</taxon>
        <taxon>Bacteroidota</taxon>
        <taxon>Sphingobacteriia</taxon>
        <taxon>Sphingobacteriales</taxon>
        <taxon>Sphingobacteriaceae</taxon>
        <taxon>Pararcticibacter</taxon>
    </lineage>
</organism>
<keyword evidence="4" id="KW-0238">DNA-binding</keyword>
<evidence type="ECO:0000256" key="3">
    <source>
        <dbReference type="ARBA" id="ARBA00023015"/>
    </source>
</evidence>
<dbReference type="CDD" id="cd07377">
    <property type="entry name" value="WHTH_GntR"/>
    <property type="match status" value="1"/>
</dbReference>
<dbReference type="SMART" id="SM00345">
    <property type="entry name" value="HTH_GNTR"/>
    <property type="match status" value="1"/>
</dbReference>
<dbReference type="OrthoDB" id="9802601at2"/>
<gene>
    <name evidence="7" type="ORF">DDR33_02515</name>
</gene>
<dbReference type="InterPro" id="IPR036390">
    <property type="entry name" value="WH_DNA-bd_sf"/>
</dbReference>
<dbReference type="SUPFAM" id="SSF46785">
    <property type="entry name" value="Winged helix' DNA-binding domain"/>
    <property type="match status" value="1"/>
</dbReference>
<dbReference type="InterPro" id="IPR015424">
    <property type="entry name" value="PyrdxlP-dep_Trfase"/>
</dbReference>
<evidence type="ECO:0000256" key="4">
    <source>
        <dbReference type="ARBA" id="ARBA00023125"/>
    </source>
</evidence>
<dbReference type="PANTHER" id="PTHR46577">
    <property type="entry name" value="HTH-TYPE TRANSCRIPTIONAL REGULATORY PROTEIN GABR"/>
    <property type="match status" value="1"/>
</dbReference>